<evidence type="ECO:0000256" key="6">
    <source>
        <dbReference type="RuleBase" id="RU004468"/>
    </source>
</evidence>
<dbReference type="GO" id="GO:0005829">
    <property type="term" value="C:cytosol"/>
    <property type="evidence" value="ECO:0007669"/>
    <property type="project" value="TreeGrafter"/>
</dbReference>
<evidence type="ECO:0000313" key="8">
    <source>
        <dbReference type="Proteomes" id="UP000242754"/>
    </source>
</evidence>
<gene>
    <name evidence="7" type="ORF">Tpal_2654</name>
</gene>
<feature type="active site" description="Nucleophile" evidence="4">
    <location>
        <position position="386"/>
    </location>
</feature>
<dbReference type="InterPro" id="IPR018120">
    <property type="entry name" value="Glyco_hydro_1_AS"/>
</dbReference>
<dbReference type="PRINTS" id="PR00131">
    <property type="entry name" value="GLHYDRLASE1"/>
</dbReference>
<proteinExistence type="inferred from homology"/>
<dbReference type="Proteomes" id="UP000242754">
    <property type="component" value="Unassembled WGS sequence"/>
</dbReference>
<dbReference type="InterPro" id="IPR017853">
    <property type="entry name" value="GH"/>
</dbReference>
<dbReference type="SUPFAM" id="SSF51445">
    <property type="entry name" value="(Trans)glycosidases"/>
    <property type="match status" value="1"/>
</dbReference>
<dbReference type="PANTHER" id="PTHR10353">
    <property type="entry name" value="GLYCOSYL HYDROLASE"/>
    <property type="match status" value="1"/>
</dbReference>
<accession>A0A143YY47</accession>
<evidence type="ECO:0000256" key="2">
    <source>
        <dbReference type="ARBA" id="ARBA00022801"/>
    </source>
</evidence>
<protein>
    <recommendedName>
        <fullName evidence="9">Beta-glucosidase</fullName>
    </recommendedName>
</protein>
<dbReference type="Gene3D" id="3.20.20.80">
    <property type="entry name" value="Glycosidases"/>
    <property type="match status" value="1"/>
</dbReference>
<name>A0A143YY47_9LACT</name>
<dbReference type="EMBL" id="FJNE01000010">
    <property type="protein sequence ID" value="CZR01478.1"/>
    <property type="molecule type" value="Genomic_DNA"/>
</dbReference>
<keyword evidence="3 6" id="KW-0326">Glycosidase</keyword>
<evidence type="ECO:0000256" key="3">
    <source>
        <dbReference type="ARBA" id="ARBA00023295"/>
    </source>
</evidence>
<comment type="similarity">
    <text evidence="1 5">Belongs to the glycosyl hydrolase 1 family.</text>
</comment>
<sequence>MKSYFPKDFLWGGAIAANQAEGAWNEDGKGMSVADVARFKPDVSVEDYKSQWHTSLADIAIAKETDDTVYYPKRRGIDFYHHYKEDIRLFGEMGFKTLRVSIAWTRIFPNGNEEEPNQKGLDYYRDMFEELRKNGIEPLVTLSHYEMPLYLVDHYDGWVSREAVGFFAKFSETVFREYKDLVKYWLSFNEIDSVFRHPFTTVGVVEEKYADKKATEEAIYQALHHQFVASAQATKQLREIIPGAQMGAMLTKTMTYAETCDPEEVLMAQKANRDNHFYADVQVFGEYPKHVLNYFEENGFQIERTEEDLRLLKDYTVDFLSFSYYMSMVVSKNADKREKVGGNLTTGVKNPYLETSEWGWQVDPVGLRISLIDLYDAYRIPLFVVENGIGSTDVLTKDGTVEDDYRIDYFREHFKQMNLAIKDGVELMGYTSWGCIDIVSASTSQMAKRYGFIYVDTDDYGKGTYNRYKKKSFHWYKDVIVTNGDSLYAEQESERTAAEKSPAII</sequence>
<dbReference type="AlphaFoldDB" id="A0A143YY47"/>
<dbReference type="STRING" id="140314.SAMN04488076_1395"/>
<dbReference type="PROSITE" id="PS00572">
    <property type="entry name" value="GLYCOSYL_HYDROL_F1_1"/>
    <property type="match status" value="1"/>
</dbReference>
<dbReference type="PROSITE" id="PS00653">
    <property type="entry name" value="GLYCOSYL_HYDROL_F1_2"/>
    <property type="match status" value="1"/>
</dbReference>
<dbReference type="GO" id="GO:0016052">
    <property type="term" value="P:carbohydrate catabolic process"/>
    <property type="evidence" value="ECO:0007669"/>
    <property type="project" value="TreeGrafter"/>
</dbReference>
<dbReference type="PANTHER" id="PTHR10353:SF122">
    <property type="entry name" value="6-PHOSPHO-BETA-GLUCOSIDASE ASCB-RELATED"/>
    <property type="match status" value="1"/>
</dbReference>
<dbReference type="Pfam" id="PF00232">
    <property type="entry name" value="Glyco_hydro_1"/>
    <property type="match status" value="1"/>
</dbReference>
<evidence type="ECO:0008006" key="9">
    <source>
        <dbReference type="Google" id="ProtNLM"/>
    </source>
</evidence>
<dbReference type="FunFam" id="3.20.20.80:FF:000004">
    <property type="entry name" value="Beta-glucosidase 6-phospho-beta-glucosidase"/>
    <property type="match status" value="1"/>
</dbReference>
<organism evidence="7 8">
    <name type="scientific">Trichococcus palustris</name>
    <dbReference type="NCBI Taxonomy" id="140314"/>
    <lineage>
        <taxon>Bacteria</taxon>
        <taxon>Bacillati</taxon>
        <taxon>Bacillota</taxon>
        <taxon>Bacilli</taxon>
        <taxon>Lactobacillales</taxon>
        <taxon>Carnobacteriaceae</taxon>
        <taxon>Trichococcus</taxon>
    </lineage>
</organism>
<evidence type="ECO:0000256" key="4">
    <source>
        <dbReference type="PROSITE-ProRule" id="PRU10055"/>
    </source>
</evidence>
<keyword evidence="8" id="KW-1185">Reference proteome</keyword>
<dbReference type="GO" id="GO:0008422">
    <property type="term" value="F:beta-glucosidase activity"/>
    <property type="evidence" value="ECO:0007669"/>
    <property type="project" value="TreeGrafter"/>
</dbReference>
<dbReference type="RefSeq" id="WP_087034156.1">
    <property type="nucleotide sequence ID" value="NZ_FJNE01000010.1"/>
</dbReference>
<dbReference type="OrthoDB" id="1637462at2"/>
<evidence type="ECO:0000256" key="1">
    <source>
        <dbReference type="ARBA" id="ARBA00010838"/>
    </source>
</evidence>
<keyword evidence="2 6" id="KW-0378">Hydrolase</keyword>
<dbReference type="InterPro" id="IPR033132">
    <property type="entry name" value="GH_1_N_CS"/>
</dbReference>
<reference evidence="7 8" key="1">
    <citation type="submission" date="2016-02" db="EMBL/GenBank/DDBJ databases">
        <authorList>
            <person name="Wen L."/>
            <person name="He K."/>
            <person name="Yang H."/>
        </authorList>
    </citation>
    <scope>NUCLEOTIDE SEQUENCE [LARGE SCALE GENOMIC DNA]</scope>
    <source>
        <strain evidence="7">Trichococcus palustris</strain>
    </source>
</reference>
<dbReference type="InterPro" id="IPR001360">
    <property type="entry name" value="Glyco_hydro_1"/>
</dbReference>
<evidence type="ECO:0000256" key="5">
    <source>
        <dbReference type="RuleBase" id="RU003690"/>
    </source>
</evidence>
<evidence type="ECO:0000313" key="7">
    <source>
        <dbReference type="EMBL" id="CZR01478.1"/>
    </source>
</evidence>